<evidence type="ECO:0000313" key="10">
    <source>
        <dbReference type="Proteomes" id="UP001174677"/>
    </source>
</evidence>
<dbReference type="InterPro" id="IPR036388">
    <property type="entry name" value="WH-like_DNA-bd_sf"/>
</dbReference>
<feature type="domain" description="Disease resistance N-terminal" evidence="6">
    <location>
        <begin position="10"/>
        <end position="99"/>
    </location>
</feature>
<feature type="domain" description="NB-ARC" evidence="5">
    <location>
        <begin position="177"/>
        <end position="349"/>
    </location>
</feature>
<feature type="domain" description="Disease resistance protein winged helix" evidence="7">
    <location>
        <begin position="434"/>
        <end position="497"/>
    </location>
</feature>
<dbReference type="Pfam" id="PF23559">
    <property type="entry name" value="WHD_DRP"/>
    <property type="match status" value="1"/>
</dbReference>
<dbReference type="InterPro" id="IPR041118">
    <property type="entry name" value="Rx_N"/>
</dbReference>
<dbReference type="Gene3D" id="3.40.50.300">
    <property type="entry name" value="P-loop containing nucleotide triphosphate hydrolases"/>
    <property type="match status" value="1"/>
</dbReference>
<keyword evidence="10" id="KW-1185">Reference proteome</keyword>
<dbReference type="Gene3D" id="1.10.10.10">
    <property type="entry name" value="Winged helix-like DNA-binding domain superfamily/Winged helix DNA-binding domain"/>
    <property type="match status" value="1"/>
</dbReference>
<dbReference type="Pfam" id="PF23598">
    <property type="entry name" value="LRR_14"/>
    <property type="match status" value="1"/>
</dbReference>
<dbReference type="SUPFAM" id="SSF52540">
    <property type="entry name" value="P-loop containing nucleoside triphosphate hydrolases"/>
    <property type="match status" value="1"/>
</dbReference>
<dbReference type="Gene3D" id="1.10.8.430">
    <property type="entry name" value="Helical domain of apoptotic protease-activating factors"/>
    <property type="match status" value="1"/>
</dbReference>
<dbReference type="Proteomes" id="UP001174677">
    <property type="component" value="Unassembled WGS sequence"/>
</dbReference>
<protein>
    <recommendedName>
        <fullName evidence="11">Disease resistance RPP13-like protein 1</fullName>
    </recommendedName>
</protein>
<dbReference type="EMBL" id="JARPOI010000022">
    <property type="protein sequence ID" value="KAJ9132046.1"/>
    <property type="molecule type" value="Genomic_DNA"/>
</dbReference>
<dbReference type="InterPro" id="IPR027417">
    <property type="entry name" value="P-loop_NTPase"/>
</dbReference>
<dbReference type="InterPro" id="IPR058922">
    <property type="entry name" value="WHD_DRP"/>
</dbReference>
<gene>
    <name evidence="9" type="ORF">P3X46_034560</name>
</gene>
<accession>A0ABQ9KEC6</accession>
<keyword evidence="4" id="KW-0067">ATP-binding</keyword>
<dbReference type="Gene3D" id="3.80.10.10">
    <property type="entry name" value="Ribonuclease Inhibitor"/>
    <property type="match status" value="3"/>
</dbReference>
<evidence type="ECO:0000259" key="6">
    <source>
        <dbReference type="Pfam" id="PF18052"/>
    </source>
</evidence>
<dbReference type="PRINTS" id="PR00364">
    <property type="entry name" value="DISEASERSIST"/>
</dbReference>
<evidence type="ECO:0000259" key="8">
    <source>
        <dbReference type="Pfam" id="PF23598"/>
    </source>
</evidence>
<feature type="domain" description="Disease resistance R13L4/SHOC-2-like LRR" evidence="8">
    <location>
        <begin position="570"/>
        <end position="824"/>
    </location>
</feature>
<comment type="caution">
    <text evidence="9">The sequence shown here is derived from an EMBL/GenBank/DDBJ whole genome shotgun (WGS) entry which is preliminary data.</text>
</comment>
<organism evidence="9 10">
    <name type="scientific">Hevea brasiliensis</name>
    <name type="common">Para rubber tree</name>
    <name type="synonym">Siphonia brasiliensis</name>
    <dbReference type="NCBI Taxonomy" id="3981"/>
    <lineage>
        <taxon>Eukaryota</taxon>
        <taxon>Viridiplantae</taxon>
        <taxon>Streptophyta</taxon>
        <taxon>Embryophyta</taxon>
        <taxon>Tracheophyta</taxon>
        <taxon>Spermatophyta</taxon>
        <taxon>Magnoliopsida</taxon>
        <taxon>eudicotyledons</taxon>
        <taxon>Gunneridae</taxon>
        <taxon>Pentapetalae</taxon>
        <taxon>rosids</taxon>
        <taxon>fabids</taxon>
        <taxon>Malpighiales</taxon>
        <taxon>Euphorbiaceae</taxon>
        <taxon>Crotonoideae</taxon>
        <taxon>Micrandreae</taxon>
        <taxon>Hevea</taxon>
    </lineage>
</organism>
<dbReference type="InterPro" id="IPR002182">
    <property type="entry name" value="NB-ARC"/>
</dbReference>
<proteinExistence type="predicted"/>
<sequence length="1383" mass="157514">MSFIGESALSSLFHSLLDKIECPEIVRFAREGQVLADLRKWENMLMKIQAVLEDAEEKQMSNRWVKRWLDDLKDLAYHVEDILDDFQTYSLQRQLKGETEAGSSKFRKLSHSVTTTINPGAIMLMKFITTRFQEIVDQQNGLDLMKKSVGGTSYIKVCARQPSTCLEREPRVYGRDEDKRKILDLISRNEASDVKVGVIPIVGMGGVGKTTLARLVYNDESLQQQQFCPKAWVCVSDDFDILRISKSILESITLKSCDLKELNQVHLKLQEELEGKKFLIVLDDVWNKNYDKWITLCSPLMHGAPGSRVIVTTRDEAIARMMKTIQSHNLNCISNEDCWSLFLDHAFASRSVADADIKLKVIREKVITYCDGLPLAARTLGGLLRSEPREDWENVMNCKIWNLQGDGNNILPVLRLSYYHLPSHLKRCFAYCAIFPKDYVFQKKQLVLLWMAEGLIEQRDDMEDVGEEYFQDLCSRSLFQSSSNGGFMMHDLVNDVAKVVAGDTCFRLEDELTASNKEKARHSSYIPGLYDRCERFEPFERIKHMRTFLPLSLYDEYMRFYLAKCVPSYLLSKLRCLRVLSFNGYNITELPDSIGDLKHLRYLDLSYTDIVTLPETTTSLCNLQTLLLNGCYRLNKLPSEMQNLIKLRHLDMENTYAGMPQGIEALKSLRILSDFVVGKGNEEVGITALMNLKFLQGALRISRLDNVSNASDVRGAILLDKEGIDYLVMEDGDRGVLEMMKPHGNLKNLTIWNYGGIQFPLWVGDPLFSNLVRLQLLNCKNCTTLPQLGLLSSLKDLLIEGFPNVKAIDMNSNPFPALETLTFNYMEEWEEWNIRGCEFSHLRKLSIDRCPKLLGKLPSHLPSLQELYIRECLQLVVSFESLPVISNLNINGCKKVELRGGFSFPNILFVHNTEFLFQLKELMQGLRKLECLTIGPDSSVIETLRSPHWTLFWDDAEKLLQKGVVTDSECKIVKFQGCCPENLLPWLHSFKSLRKVFIANCSRLVSLPDAVIYSSLCLEELRIESCHSLISIGRHQLPPTLIRLEIIRCNKLQMLLNAGEACSSSRVENEESMSCHASLSNLQYLKIIGCDSLIFLGQLPASLKDLVIDSFRPARKVCAKLEWIAERFDNNTSLESIKIGCLPYLKSLPENLHMLTNLHSFRIHNCPSFVSFPQGGLPIVHLKSLKIIECEKFEVLPDNMRNLTSLQNLTLKSCPVSFPEEGFPINLTSLCIDKVEICNPLFNWGLHRLTSLNNLSITGRCPGMVSFPQDEIDMELPASLVHLTIEGFEDLKYLSKGFQNLPSIEHVKLKSCPKLASFPENGLPPSLLTLYIYNCPLLEERCLKGKERESLELLHIPKVEFFNSTQGRLGARNNKWPSTVLGR</sequence>
<evidence type="ECO:0000313" key="9">
    <source>
        <dbReference type="EMBL" id="KAJ9132046.1"/>
    </source>
</evidence>
<keyword evidence="2" id="KW-0547">Nucleotide-binding</keyword>
<dbReference type="InterPro" id="IPR055414">
    <property type="entry name" value="LRR_R13L4/SHOC2-like"/>
</dbReference>
<dbReference type="InterPro" id="IPR042197">
    <property type="entry name" value="Apaf_helical"/>
</dbReference>
<dbReference type="SUPFAM" id="SSF52058">
    <property type="entry name" value="L domain-like"/>
    <property type="match status" value="3"/>
</dbReference>
<dbReference type="Gene3D" id="1.20.5.4130">
    <property type="match status" value="1"/>
</dbReference>
<dbReference type="InterPro" id="IPR032675">
    <property type="entry name" value="LRR_dom_sf"/>
</dbReference>
<reference evidence="9 10" key="1">
    <citation type="journal article" date="2023" name="Plant Biotechnol. J.">
        <title>Chromosome-level wild Hevea brasiliensis genome provides new tools for genomic-assisted breeding and valuable loci to elevate rubber yield.</title>
        <authorList>
            <person name="Cheng H."/>
            <person name="Song X."/>
            <person name="Hu Y."/>
            <person name="Wu T."/>
            <person name="Yang Q."/>
            <person name="An Z."/>
            <person name="Feng S."/>
            <person name="Deng Z."/>
            <person name="Wu W."/>
            <person name="Zeng X."/>
            <person name="Tu M."/>
            <person name="Wang X."/>
            <person name="Huang H."/>
        </authorList>
    </citation>
    <scope>NUCLEOTIDE SEQUENCE [LARGE SCALE GENOMIC DNA]</scope>
    <source>
        <strain evidence="9">MT/VB/25A 57/8</strain>
    </source>
</reference>
<evidence type="ECO:0000256" key="2">
    <source>
        <dbReference type="ARBA" id="ARBA00022741"/>
    </source>
</evidence>
<dbReference type="Pfam" id="PF18052">
    <property type="entry name" value="Rx_N"/>
    <property type="match status" value="1"/>
</dbReference>
<dbReference type="Pfam" id="PF00931">
    <property type="entry name" value="NB-ARC"/>
    <property type="match status" value="1"/>
</dbReference>
<evidence type="ECO:0000259" key="7">
    <source>
        <dbReference type="Pfam" id="PF23559"/>
    </source>
</evidence>
<evidence type="ECO:0000256" key="3">
    <source>
        <dbReference type="ARBA" id="ARBA00022821"/>
    </source>
</evidence>
<evidence type="ECO:0000256" key="4">
    <source>
        <dbReference type="ARBA" id="ARBA00022840"/>
    </source>
</evidence>
<evidence type="ECO:0008006" key="11">
    <source>
        <dbReference type="Google" id="ProtNLM"/>
    </source>
</evidence>
<name>A0ABQ9KEC6_HEVBR</name>
<keyword evidence="1" id="KW-0677">Repeat</keyword>
<evidence type="ECO:0000256" key="1">
    <source>
        <dbReference type="ARBA" id="ARBA00022737"/>
    </source>
</evidence>
<dbReference type="PANTHER" id="PTHR36766:SF51">
    <property type="entry name" value="DISEASE RESISTANCE RPP13-LIKE PROTEIN 1"/>
    <property type="match status" value="1"/>
</dbReference>
<evidence type="ECO:0000259" key="5">
    <source>
        <dbReference type="Pfam" id="PF00931"/>
    </source>
</evidence>
<dbReference type="PANTHER" id="PTHR36766">
    <property type="entry name" value="PLANT BROAD-SPECTRUM MILDEW RESISTANCE PROTEIN RPW8"/>
    <property type="match status" value="1"/>
</dbReference>
<keyword evidence="3" id="KW-0611">Plant defense</keyword>